<dbReference type="VEuPathDB" id="VectorBase:GPAI021632"/>
<proteinExistence type="predicted"/>
<dbReference type="EnsemblMetazoa" id="GPAI021632-RA">
    <property type="protein sequence ID" value="GPAI021632-PA"/>
    <property type="gene ID" value="GPAI021632"/>
</dbReference>
<accession>A0A1A9ZQ84</accession>
<reference evidence="1" key="2">
    <citation type="submission" date="2020-05" db="UniProtKB">
        <authorList>
            <consortium name="EnsemblMetazoa"/>
        </authorList>
    </citation>
    <scope>IDENTIFICATION</scope>
    <source>
        <strain evidence="1">IAEA</strain>
    </source>
</reference>
<dbReference type="Proteomes" id="UP000092445">
    <property type="component" value="Unassembled WGS sequence"/>
</dbReference>
<protein>
    <submittedName>
        <fullName evidence="1">Uncharacterized protein</fullName>
    </submittedName>
</protein>
<dbReference type="AlphaFoldDB" id="A0A1A9ZQ84"/>
<evidence type="ECO:0000313" key="1">
    <source>
        <dbReference type="EnsemblMetazoa" id="GPAI021632-PA"/>
    </source>
</evidence>
<name>A0A1A9ZQ84_GLOPL</name>
<keyword evidence="2" id="KW-1185">Reference proteome</keyword>
<sequence length="126" mass="14048">MYTNNNNFVATAAVGSTAPLLTGERPSLGNSFGIQFKHAFLTSLSTQLENPLNARSVNKTNAKQQMGKGKEVFAIFMRLGTLVKSIHIKDQGVINRDGAIQKRVSGVIRYEKHNFRFQDQLFFLNS</sequence>
<reference evidence="2" key="1">
    <citation type="submission" date="2014-03" db="EMBL/GenBank/DDBJ databases">
        <authorList>
            <person name="Aksoy S."/>
            <person name="Warren W."/>
            <person name="Wilson R.K."/>
        </authorList>
    </citation>
    <scope>NUCLEOTIDE SEQUENCE [LARGE SCALE GENOMIC DNA]</scope>
    <source>
        <strain evidence="2">IAEA</strain>
    </source>
</reference>
<evidence type="ECO:0000313" key="2">
    <source>
        <dbReference type="Proteomes" id="UP000092445"/>
    </source>
</evidence>
<organism evidence="1 2">
    <name type="scientific">Glossina pallidipes</name>
    <name type="common">Tsetse fly</name>
    <dbReference type="NCBI Taxonomy" id="7398"/>
    <lineage>
        <taxon>Eukaryota</taxon>
        <taxon>Metazoa</taxon>
        <taxon>Ecdysozoa</taxon>
        <taxon>Arthropoda</taxon>
        <taxon>Hexapoda</taxon>
        <taxon>Insecta</taxon>
        <taxon>Pterygota</taxon>
        <taxon>Neoptera</taxon>
        <taxon>Endopterygota</taxon>
        <taxon>Diptera</taxon>
        <taxon>Brachycera</taxon>
        <taxon>Muscomorpha</taxon>
        <taxon>Hippoboscoidea</taxon>
        <taxon>Glossinidae</taxon>
        <taxon>Glossina</taxon>
    </lineage>
</organism>